<dbReference type="EMBL" id="BART01007372">
    <property type="protein sequence ID" value="GAG56934.1"/>
    <property type="molecule type" value="Genomic_DNA"/>
</dbReference>
<accession>X0YL58</accession>
<reference evidence="1" key="1">
    <citation type="journal article" date="2014" name="Front. Microbiol.">
        <title>High frequency of phylogenetically diverse reductive dehalogenase-homologous genes in deep subseafloor sedimentary metagenomes.</title>
        <authorList>
            <person name="Kawai M."/>
            <person name="Futagami T."/>
            <person name="Toyoda A."/>
            <person name="Takaki Y."/>
            <person name="Nishi S."/>
            <person name="Hori S."/>
            <person name="Arai W."/>
            <person name="Tsubouchi T."/>
            <person name="Morono Y."/>
            <person name="Uchiyama I."/>
            <person name="Ito T."/>
            <person name="Fujiyama A."/>
            <person name="Inagaki F."/>
            <person name="Takami H."/>
        </authorList>
    </citation>
    <scope>NUCLEOTIDE SEQUENCE</scope>
    <source>
        <strain evidence="1">Expedition CK06-06</strain>
    </source>
</reference>
<gene>
    <name evidence="1" type="ORF">S01H4_16788</name>
</gene>
<sequence length="53" mass="6070">MVLYTILCIFVAWQITALVDNIITATTFQFYFWVVCASILKTNKLIGLKVQTI</sequence>
<name>X0YL58_9ZZZZ</name>
<proteinExistence type="predicted"/>
<protein>
    <submittedName>
        <fullName evidence="1">Uncharacterized protein</fullName>
    </submittedName>
</protein>
<dbReference type="AlphaFoldDB" id="X0YL58"/>
<evidence type="ECO:0000313" key="1">
    <source>
        <dbReference type="EMBL" id="GAG56934.1"/>
    </source>
</evidence>
<organism evidence="1">
    <name type="scientific">marine sediment metagenome</name>
    <dbReference type="NCBI Taxonomy" id="412755"/>
    <lineage>
        <taxon>unclassified sequences</taxon>
        <taxon>metagenomes</taxon>
        <taxon>ecological metagenomes</taxon>
    </lineage>
</organism>
<comment type="caution">
    <text evidence="1">The sequence shown here is derived from an EMBL/GenBank/DDBJ whole genome shotgun (WGS) entry which is preliminary data.</text>
</comment>